<organismHost>
    <name type="scientific">Callithrix</name>
    <dbReference type="NCBI Taxonomy" id="9481"/>
</organismHost>
<dbReference type="EMBL" id="KU168733">
    <property type="protein sequence ID" value="AMO00781.1"/>
    <property type="molecule type" value="Genomic_RNA"/>
</dbReference>
<organismHost>
    <name type="scientific">Sus scrofa</name>
    <name type="common">Pig</name>
    <dbReference type="NCBI Taxonomy" id="9823"/>
</organismHost>
<organismHost>
    <name type="scientific">Chlorocebus aethiops</name>
    <name type="common">Green monkey</name>
    <name type="synonym">Cercopithecus aethiops</name>
    <dbReference type="NCBI Taxonomy" id="9534"/>
</organismHost>
<name>A0A3G1DFE9_HEV</name>
<organismHost>
    <name type="scientific">Saimiri</name>
    <name type="common">squirrel monkeys</name>
    <dbReference type="NCBI Taxonomy" id="9520"/>
</organismHost>
<proteinExistence type="predicted"/>
<evidence type="ECO:0000313" key="1">
    <source>
        <dbReference type="EMBL" id="AMO00781.1"/>
    </source>
</evidence>
<organismHost>
    <name type="scientific">Homo sapiens</name>
    <name type="common">Human</name>
    <dbReference type="NCBI Taxonomy" id="9606"/>
</organismHost>
<organismHost>
    <name type="scientific">Cercopithecus hamlyni</name>
    <name type="common">Owl-faced monkey</name>
    <name type="synonym">Hamlyn's monkey</name>
    <dbReference type="NCBI Taxonomy" id="9536"/>
</organismHost>
<organism evidence="1">
    <name type="scientific">Hepatitis E virus</name>
    <name type="common">HEV</name>
    <dbReference type="NCBI Taxonomy" id="1678143"/>
    <lineage>
        <taxon>Viruses</taxon>
        <taxon>Riboviria</taxon>
        <taxon>Orthornavirae</taxon>
        <taxon>Kitrinoviricota</taxon>
        <taxon>Alsuviricetes</taxon>
        <taxon>Hepelivirales</taxon>
        <taxon>Hepeviridae</taxon>
        <taxon>Orthohepevirinae</taxon>
        <taxon>Paslahepevirus</taxon>
    </lineage>
</organism>
<organismHost>
    <name type="scientific">Bandicota bengalensis</name>
    <name type="common">lesser bandicoot rat</name>
    <dbReference type="NCBI Taxonomy" id="69079"/>
</organismHost>
<sequence length="158" mass="16491">MLRGQQIWLSNLTQPQTSAGPVPAVESPPALCSTSLPQVCLDPASPALLPKPTWTLSWSRPGSCVTPGAAAASLLSPRTLRLESPRGAGLSLMRPRPFPLICCCSTCSGPPPSTFLATRIRSQPSILSTPGSFPPSGPIWPPPPGGMLPIAALRMYVS</sequence>
<protein>
    <submittedName>
        <fullName evidence="1">ORF4</fullName>
    </submittedName>
</protein>
<organismHost>
    <name type="scientific">Mus musculus</name>
    <name type="common">Mouse</name>
    <dbReference type="NCBI Taxonomy" id="10090"/>
</organismHost>
<organismHost>
    <name type="scientific">Gallus gallus</name>
    <name type="common">Chicken</name>
    <dbReference type="NCBI Taxonomy" id="9031"/>
</organismHost>
<organismHost>
    <name type="scientific">Pan troglodytes</name>
    <name type="common">Chimpanzee</name>
    <dbReference type="NCBI Taxonomy" id="9598"/>
</organismHost>
<reference evidence="1" key="1">
    <citation type="journal article" date="2016" name="PLoS Pathog.">
        <title>Putative open reading frame 4 (ORF 4) of Hepatitis E virus genotype 1.</title>
        <authorList>
            <person name="Nayak B."/>
            <person name="Priyatma P."/>
            <person name="Yadav R."/>
            <person name="Jha J.K."/>
            <person name="Surjit M."/>
            <person name="Shalimar S."/>
            <person name="Acharya S.K."/>
        </authorList>
    </citation>
    <scope>NUCLEOTIDE SEQUENCE</scope>
    <source>
        <strain evidence="1">27370</strain>
    </source>
</reference>
<accession>A0A3G1DFE9</accession>
<organismHost>
    <name type="scientific">Macaca</name>
    <name type="common">macaques</name>
    <dbReference type="NCBI Taxonomy" id="9539"/>
</organismHost>